<protein>
    <submittedName>
        <fullName evidence="2">Class A sortase SrtA</fullName>
    </submittedName>
</protein>
<reference evidence="2 3" key="1">
    <citation type="journal article" date="2018" name="Vet. Microbiol.">
        <title>Characterisation of Staphylococcus felis isolated from cats using whole genome sequencing.</title>
        <authorList>
            <person name="Worthing K."/>
            <person name="Pang S."/>
            <person name="Trott D.J."/>
            <person name="Abraham S."/>
            <person name="Coombs G.W."/>
            <person name="Jordan D."/>
            <person name="McIntyre L."/>
            <person name="Davies M.R."/>
            <person name="Norris J."/>
        </authorList>
    </citation>
    <scope>NUCLEOTIDE SEQUENCE [LARGE SCALE GENOMIC DNA]</scope>
    <source>
        <strain evidence="2 3">F9</strain>
    </source>
</reference>
<evidence type="ECO:0000313" key="2">
    <source>
        <dbReference type="EMBL" id="REH93760.1"/>
    </source>
</evidence>
<organism evidence="2 3">
    <name type="scientific">Staphylococcus felis</name>
    <dbReference type="NCBI Taxonomy" id="46127"/>
    <lineage>
        <taxon>Bacteria</taxon>
        <taxon>Bacillati</taxon>
        <taxon>Bacillota</taxon>
        <taxon>Bacilli</taxon>
        <taxon>Bacillales</taxon>
        <taxon>Staphylococcaceae</taxon>
        <taxon>Staphylococcus</taxon>
    </lineage>
</organism>
<keyword evidence="1" id="KW-0472">Membrane</keyword>
<gene>
    <name evidence="2" type="ORF">DOS83_08520</name>
</gene>
<evidence type="ECO:0000256" key="1">
    <source>
        <dbReference type="SAM" id="Phobius"/>
    </source>
</evidence>
<sequence>MKNVSRVIMPLIGVILILGGLYLVLKPKIDAYFIHQDNVKKIEQYENSTNHDQN</sequence>
<dbReference type="EMBL" id="QKXQ01000388">
    <property type="protein sequence ID" value="REH93760.1"/>
    <property type="molecule type" value="Genomic_DNA"/>
</dbReference>
<comment type="caution">
    <text evidence="2">The sequence shown here is derived from an EMBL/GenBank/DDBJ whole genome shotgun (WGS) entry which is preliminary data.</text>
</comment>
<evidence type="ECO:0000313" key="3">
    <source>
        <dbReference type="Proteomes" id="UP000256562"/>
    </source>
</evidence>
<feature type="non-terminal residue" evidence="2">
    <location>
        <position position="54"/>
    </location>
</feature>
<proteinExistence type="predicted"/>
<dbReference type="AlphaFoldDB" id="A0A3E0INJ3"/>
<keyword evidence="1" id="KW-1133">Transmembrane helix</keyword>
<keyword evidence="1" id="KW-0812">Transmembrane</keyword>
<feature type="transmembrane region" description="Helical" evidence="1">
    <location>
        <begin position="6"/>
        <end position="25"/>
    </location>
</feature>
<dbReference type="Proteomes" id="UP000256562">
    <property type="component" value="Unassembled WGS sequence"/>
</dbReference>
<accession>A0A3E0INJ3</accession>
<name>A0A3E0INJ3_9STAP</name>